<keyword evidence="1" id="KW-0812">Transmembrane</keyword>
<dbReference type="RefSeq" id="WP_203303116.1">
    <property type="nucleotide sequence ID" value="NZ_JAAEBW010000007.1"/>
</dbReference>
<keyword evidence="3" id="KW-1185">Reference proteome</keyword>
<keyword evidence="1" id="KW-0472">Membrane</keyword>
<evidence type="ECO:0008006" key="4">
    <source>
        <dbReference type="Google" id="ProtNLM"/>
    </source>
</evidence>
<evidence type="ECO:0000313" key="3">
    <source>
        <dbReference type="Proteomes" id="UP000809529"/>
    </source>
</evidence>
<sequence length="264" mass="30427">MAMVMRRSVVYVILIILGCGIAASIWYARKQNTFMFTVDMPPGFKYKAAVYYVPAPGETCTVATKDNLAPTFNYRWWQDYKPDFKVPIYRTRNGCPLVVKNIRLDIYGMYGKSWDDFGRSGAQVVFKKELSDEIHREFFDASGVSTFTGECEWWFRTSGKTRVLRKLLNCKDLNQGRPSSRGVPIAAYTFDQLANKTIKMKVVMAKEETPYYKRAWVKFEDGWKRCMGEGFEDQHAFCDGNEKDFSHFIMSDGTPCTIYPGCTE</sequence>
<organism evidence="2 3">
    <name type="scientific">Pseudomonas weihenstephanensis</name>
    <dbReference type="NCBI Taxonomy" id="1608994"/>
    <lineage>
        <taxon>Bacteria</taxon>
        <taxon>Pseudomonadati</taxon>
        <taxon>Pseudomonadota</taxon>
        <taxon>Gammaproteobacteria</taxon>
        <taxon>Pseudomonadales</taxon>
        <taxon>Pseudomonadaceae</taxon>
        <taxon>Pseudomonas</taxon>
    </lineage>
</organism>
<evidence type="ECO:0000313" key="2">
    <source>
        <dbReference type="EMBL" id="MBM1196150.1"/>
    </source>
</evidence>
<gene>
    <name evidence="2" type="ORF">GYN02_13320</name>
</gene>
<feature type="transmembrane region" description="Helical" evidence="1">
    <location>
        <begin position="9"/>
        <end position="28"/>
    </location>
</feature>
<comment type="caution">
    <text evidence="2">The sequence shown here is derived from an EMBL/GenBank/DDBJ whole genome shotgun (WGS) entry which is preliminary data.</text>
</comment>
<protein>
    <recommendedName>
        <fullName evidence="4">Lipoprotein</fullName>
    </recommendedName>
</protein>
<accession>A0ABS1ZJN8</accession>
<dbReference type="Proteomes" id="UP000809529">
    <property type="component" value="Unassembled WGS sequence"/>
</dbReference>
<dbReference type="EMBL" id="JAAEBW010000007">
    <property type="protein sequence ID" value="MBM1196150.1"/>
    <property type="molecule type" value="Genomic_DNA"/>
</dbReference>
<dbReference type="PROSITE" id="PS51257">
    <property type="entry name" value="PROKAR_LIPOPROTEIN"/>
    <property type="match status" value="1"/>
</dbReference>
<keyword evidence="1" id="KW-1133">Transmembrane helix</keyword>
<evidence type="ECO:0000256" key="1">
    <source>
        <dbReference type="SAM" id="Phobius"/>
    </source>
</evidence>
<name>A0ABS1ZJN8_9PSED</name>
<reference evidence="2 3" key="1">
    <citation type="submission" date="2020-01" db="EMBL/GenBank/DDBJ databases">
        <title>Comparative genomics of meat spoilage bacteria.</title>
        <authorList>
            <person name="Hilgarth M."/>
            <person name="Vogel R.F."/>
        </authorList>
    </citation>
    <scope>NUCLEOTIDE SEQUENCE [LARGE SCALE GENOMIC DNA]</scope>
    <source>
        <strain evidence="2 3">TMW2.2077</strain>
    </source>
</reference>
<proteinExistence type="predicted"/>